<sequence>MIKRVLIVSLAVFVIALILFWILTGGWAAVARTAQSLSNPIDLIFGTSTSGSFIKLPWQPSELTRGPDISDYAGEADARNEASGDADQSSNVPTDPRTFGDPSPYAGKVAITGESATEADPAQEFIQISASRNNTAPISITNWSLQNAVSGVRASIPQAAPIFVMGVVNEVRGISLEPGASVFVTTAASPVGTSFRENICTGYLNELQRFTPELSSECPTPSEMLPMNADNLRTYGESCFDYLGNVSSCHFPTTVPSALSPACRSFIANTMSYNGCVNTNRGRSAFPLPVFRAYLAFRSELWANSHDVIRLLDEQGRTVDVLTY</sequence>
<dbReference type="EMBL" id="MFKW01000084">
    <property type="protein sequence ID" value="OGG48803.1"/>
    <property type="molecule type" value="Genomic_DNA"/>
</dbReference>
<feature type="region of interest" description="Disordered" evidence="1">
    <location>
        <begin position="65"/>
        <end position="105"/>
    </location>
</feature>
<proteinExistence type="predicted"/>
<comment type="caution">
    <text evidence="2">The sequence shown here is derived from an EMBL/GenBank/DDBJ whole genome shotgun (WGS) entry which is preliminary data.</text>
</comment>
<name>A0A1F6CHT3_9BACT</name>
<reference evidence="2 3" key="1">
    <citation type="journal article" date="2016" name="Nat. Commun.">
        <title>Thousands of microbial genomes shed light on interconnected biogeochemical processes in an aquifer system.</title>
        <authorList>
            <person name="Anantharaman K."/>
            <person name="Brown C.T."/>
            <person name="Hug L.A."/>
            <person name="Sharon I."/>
            <person name="Castelle C.J."/>
            <person name="Probst A.J."/>
            <person name="Thomas B.C."/>
            <person name="Singh A."/>
            <person name="Wilkins M.J."/>
            <person name="Karaoz U."/>
            <person name="Brodie E.L."/>
            <person name="Williams K.H."/>
            <person name="Hubbard S.S."/>
            <person name="Banfield J.F."/>
        </authorList>
    </citation>
    <scope>NUCLEOTIDE SEQUENCE [LARGE SCALE GENOMIC DNA]</scope>
</reference>
<gene>
    <name evidence="2" type="ORF">A2704_06595</name>
</gene>
<evidence type="ECO:0000313" key="2">
    <source>
        <dbReference type="EMBL" id="OGG48803.1"/>
    </source>
</evidence>
<accession>A0A1F6CHT3</accession>
<organism evidence="2 3">
    <name type="scientific">Candidatus Kaiserbacteria bacterium RIFCSPHIGHO2_01_FULL_54_36b</name>
    <dbReference type="NCBI Taxonomy" id="1798483"/>
    <lineage>
        <taxon>Bacteria</taxon>
        <taxon>Candidatus Kaiseribacteriota</taxon>
    </lineage>
</organism>
<evidence type="ECO:0000313" key="3">
    <source>
        <dbReference type="Proteomes" id="UP000176445"/>
    </source>
</evidence>
<protein>
    <recommendedName>
        <fullName evidence="4">LTD domain-containing protein</fullName>
    </recommendedName>
</protein>
<evidence type="ECO:0008006" key="4">
    <source>
        <dbReference type="Google" id="ProtNLM"/>
    </source>
</evidence>
<evidence type="ECO:0000256" key="1">
    <source>
        <dbReference type="SAM" id="MobiDB-lite"/>
    </source>
</evidence>
<dbReference type="AlphaFoldDB" id="A0A1F6CHT3"/>
<dbReference type="Proteomes" id="UP000176445">
    <property type="component" value="Unassembled WGS sequence"/>
</dbReference>